<dbReference type="PANTHER" id="PTHR43806">
    <property type="entry name" value="PEPTIDASE S8"/>
    <property type="match status" value="1"/>
</dbReference>
<organism evidence="7 8">
    <name type="scientific">Zooshikella ganghwensis</name>
    <dbReference type="NCBI Taxonomy" id="202772"/>
    <lineage>
        <taxon>Bacteria</taxon>
        <taxon>Pseudomonadati</taxon>
        <taxon>Pseudomonadota</taxon>
        <taxon>Gammaproteobacteria</taxon>
        <taxon>Oceanospirillales</taxon>
        <taxon>Zooshikellaceae</taxon>
        <taxon>Zooshikella</taxon>
    </lineage>
</organism>
<dbReference type="GO" id="GO:0006508">
    <property type="term" value="P:proteolysis"/>
    <property type="evidence" value="ECO:0007669"/>
    <property type="project" value="UniProtKB-KW"/>
</dbReference>
<evidence type="ECO:0000256" key="1">
    <source>
        <dbReference type="ARBA" id="ARBA00011073"/>
    </source>
</evidence>
<feature type="domain" description="Peptidase S8/S53" evidence="6">
    <location>
        <begin position="40"/>
        <end position="238"/>
    </location>
</feature>
<dbReference type="PROSITE" id="PS51892">
    <property type="entry name" value="SUBTILASE"/>
    <property type="match status" value="1"/>
</dbReference>
<evidence type="ECO:0000256" key="2">
    <source>
        <dbReference type="ARBA" id="ARBA00022670"/>
    </source>
</evidence>
<keyword evidence="8" id="KW-1185">Reference proteome</keyword>
<feature type="active site" description="Charge relay system" evidence="5">
    <location>
        <position position="77"/>
    </location>
</feature>
<evidence type="ECO:0000313" key="7">
    <source>
        <dbReference type="EMBL" id="RDH46247.1"/>
    </source>
</evidence>
<accession>A0A4P9VU56</accession>
<protein>
    <recommendedName>
        <fullName evidence="6">Peptidase S8/S53 domain-containing protein</fullName>
    </recommendedName>
</protein>
<evidence type="ECO:0000256" key="3">
    <source>
        <dbReference type="ARBA" id="ARBA00022801"/>
    </source>
</evidence>
<dbReference type="InterPro" id="IPR036852">
    <property type="entry name" value="Peptidase_S8/S53_dom_sf"/>
</dbReference>
<feature type="active site" description="Charge relay system" evidence="5">
    <location>
        <position position="229"/>
    </location>
</feature>
<dbReference type="GO" id="GO:0004252">
    <property type="term" value="F:serine-type endopeptidase activity"/>
    <property type="evidence" value="ECO:0007669"/>
    <property type="project" value="UniProtKB-UniRule"/>
</dbReference>
<gene>
    <name evidence="7" type="ORF">B9G39_23920</name>
</gene>
<comment type="caution">
    <text evidence="7">The sequence shown here is derived from an EMBL/GenBank/DDBJ whole genome shotgun (WGS) entry which is preliminary data.</text>
</comment>
<evidence type="ECO:0000313" key="8">
    <source>
        <dbReference type="Proteomes" id="UP000257039"/>
    </source>
</evidence>
<dbReference type="Proteomes" id="UP000257039">
    <property type="component" value="Unassembled WGS sequence"/>
</dbReference>
<dbReference type="EMBL" id="NDXW01000001">
    <property type="protein sequence ID" value="RDH46247.1"/>
    <property type="molecule type" value="Genomic_DNA"/>
</dbReference>
<dbReference type="InterPro" id="IPR000209">
    <property type="entry name" value="Peptidase_S8/S53_dom"/>
</dbReference>
<keyword evidence="4 5" id="KW-0720">Serine protease</keyword>
<sequence length="246" mass="26925">MNSIYPMFIPPINEQINKNYCLLPKLSTNQQERLHSKHHIVLLDTGINVSHPAFNNSRLTLKDFTYPQGNCHDEIGHGTHSAGILVGRDVSGFCGLIPNSPLVIAKVIGKHLSKQKKVNAISRALTWCTKHAGLIIMPLGSMGNHPTIAHIVKQLSQQHIPIFAAAGNYGRDTLLFPAILPEVFAISACNNQGKALPECYQAESHYYLAPGENIESTGLTRWHTHSGSSQACVIAAGLTVHNYLKK</sequence>
<dbReference type="InterPro" id="IPR050131">
    <property type="entry name" value="Peptidase_S8_subtilisin-like"/>
</dbReference>
<comment type="similarity">
    <text evidence="1 5">Belongs to the peptidase S8 family.</text>
</comment>
<proteinExistence type="inferred from homology"/>
<keyword evidence="3 5" id="KW-0378">Hydrolase</keyword>
<name>A0A4P9VU56_9GAMM</name>
<feature type="active site" description="Charge relay system" evidence="5">
    <location>
        <position position="44"/>
    </location>
</feature>
<dbReference type="RefSeq" id="WP_094789038.1">
    <property type="nucleotide sequence ID" value="NZ_NDXW01000001.1"/>
</dbReference>
<dbReference type="Pfam" id="PF00082">
    <property type="entry name" value="Peptidase_S8"/>
    <property type="match status" value="1"/>
</dbReference>
<dbReference type="Gene3D" id="3.40.50.200">
    <property type="entry name" value="Peptidase S8/S53 domain"/>
    <property type="match status" value="1"/>
</dbReference>
<keyword evidence="2 5" id="KW-0645">Protease</keyword>
<dbReference type="AlphaFoldDB" id="A0A4P9VU56"/>
<evidence type="ECO:0000256" key="5">
    <source>
        <dbReference type="PROSITE-ProRule" id="PRU01240"/>
    </source>
</evidence>
<evidence type="ECO:0000256" key="4">
    <source>
        <dbReference type="ARBA" id="ARBA00022825"/>
    </source>
</evidence>
<reference evidence="7 8" key="1">
    <citation type="submission" date="2017-04" db="EMBL/GenBank/DDBJ databases">
        <title>Draft genome sequence of Zooshikella ganghwensis VG4 isolated from Red Sea sediments.</title>
        <authorList>
            <person name="Rehman Z."/>
            <person name="Alam I."/>
            <person name="Kamau A."/>
            <person name="Bajic V."/>
            <person name="Leiknes T."/>
        </authorList>
    </citation>
    <scope>NUCLEOTIDE SEQUENCE [LARGE SCALE GENOMIC DNA]</scope>
    <source>
        <strain evidence="7 8">VG4</strain>
    </source>
</reference>
<dbReference type="InterPro" id="IPR015500">
    <property type="entry name" value="Peptidase_S8_subtilisin-rel"/>
</dbReference>
<evidence type="ECO:0000259" key="6">
    <source>
        <dbReference type="Pfam" id="PF00082"/>
    </source>
</evidence>
<dbReference type="PANTHER" id="PTHR43806:SF11">
    <property type="entry name" value="CEREVISIN-RELATED"/>
    <property type="match status" value="1"/>
</dbReference>
<dbReference type="PRINTS" id="PR00723">
    <property type="entry name" value="SUBTILISIN"/>
</dbReference>
<dbReference type="SUPFAM" id="SSF52743">
    <property type="entry name" value="Subtilisin-like"/>
    <property type="match status" value="1"/>
</dbReference>